<proteinExistence type="predicted"/>
<evidence type="ECO:0000313" key="2">
    <source>
        <dbReference type="EMBL" id="KAK9932480.1"/>
    </source>
</evidence>
<gene>
    <name evidence="2" type="ORF">M0R45_019717</name>
</gene>
<comment type="caution">
    <text evidence="2">The sequence shown here is derived from an EMBL/GenBank/DDBJ whole genome shotgun (WGS) entry which is preliminary data.</text>
</comment>
<keyword evidence="3" id="KW-1185">Reference proteome</keyword>
<dbReference type="EMBL" id="JBEDUW010000004">
    <property type="protein sequence ID" value="KAK9932480.1"/>
    <property type="molecule type" value="Genomic_DNA"/>
</dbReference>
<feature type="compositionally biased region" description="Polar residues" evidence="1">
    <location>
        <begin position="1"/>
        <end position="14"/>
    </location>
</feature>
<dbReference type="Proteomes" id="UP001457282">
    <property type="component" value="Unassembled WGS sequence"/>
</dbReference>
<name>A0AAW1X6N7_RUBAR</name>
<feature type="compositionally biased region" description="Pro residues" evidence="1">
    <location>
        <begin position="50"/>
        <end position="60"/>
    </location>
</feature>
<reference evidence="2 3" key="1">
    <citation type="journal article" date="2023" name="G3 (Bethesda)">
        <title>A chromosome-length genome assembly and annotation of blackberry (Rubus argutus, cv. 'Hillquist').</title>
        <authorList>
            <person name="Bruna T."/>
            <person name="Aryal R."/>
            <person name="Dudchenko O."/>
            <person name="Sargent D.J."/>
            <person name="Mead D."/>
            <person name="Buti M."/>
            <person name="Cavallini A."/>
            <person name="Hytonen T."/>
            <person name="Andres J."/>
            <person name="Pham M."/>
            <person name="Weisz D."/>
            <person name="Mascagni F."/>
            <person name="Usai G."/>
            <person name="Natali L."/>
            <person name="Bassil N."/>
            <person name="Fernandez G.E."/>
            <person name="Lomsadze A."/>
            <person name="Armour M."/>
            <person name="Olukolu B."/>
            <person name="Poorten T."/>
            <person name="Britton C."/>
            <person name="Davik J."/>
            <person name="Ashrafi H."/>
            <person name="Aiden E.L."/>
            <person name="Borodovsky M."/>
            <person name="Worthington M."/>
        </authorList>
    </citation>
    <scope>NUCLEOTIDE SEQUENCE [LARGE SCALE GENOMIC DNA]</scope>
    <source>
        <strain evidence="2">PI 553951</strain>
    </source>
</reference>
<evidence type="ECO:0008006" key="4">
    <source>
        <dbReference type="Google" id="ProtNLM"/>
    </source>
</evidence>
<evidence type="ECO:0000256" key="1">
    <source>
        <dbReference type="SAM" id="MobiDB-lite"/>
    </source>
</evidence>
<feature type="compositionally biased region" description="Polar residues" evidence="1">
    <location>
        <begin position="105"/>
        <end position="131"/>
    </location>
</feature>
<accession>A0AAW1X6N7</accession>
<organism evidence="2 3">
    <name type="scientific">Rubus argutus</name>
    <name type="common">Southern blackberry</name>
    <dbReference type="NCBI Taxonomy" id="59490"/>
    <lineage>
        <taxon>Eukaryota</taxon>
        <taxon>Viridiplantae</taxon>
        <taxon>Streptophyta</taxon>
        <taxon>Embryophyta</taxon>
        <taxon>Tracheophyta</taxon>
        <taxon>Spermatophyta</taxon>
        <taxon>Magnoliopsida</taxon>
        <taxon>eudicotyledons</taxon>
        <taxon>Gunneridae</taxon>
        <taxon>Pentapetalae</taxon>
        <taxon>rosids</taxon>
        <taxon>fabids</taxon>
        <taxon>Rosales</taxon>
        <taxon>Rosaceae</taxon>
        <taxon>Rosoideae</taxon>
        <taxon>Rosoideae incertae sedis</taxon>
        <taxon>Rubus</taxon>
    </lineage>
</organism>
<feature type="region of interest" description="Disordered" evidence="1">
    <location>
        <begin position="1"/>
        <end position="160"/>
    </location>
</feature>
<dbReference type="AlphaFoldDB" id="A0AAW1X6N7"/>
<evidence type="ECO:0000313" key="3">
    <source>
        <dbReference type="Proteomes" id="UP001457282"/>
    </source>
</evidence>
<protein>
    <recommendedName>
        <fullName evidence="4">Extensin-like</fullName>
    </recommendedName>
</protein>
<feature type="compositionally biased region" description="Basic residues" evidence="1">
    <location>
        <begin position="92"/>
        <end position="101"/>
    </location>
</feature>
<sequence length="160" mass="17838">MPSSHQPSPTTITVSKPWKSRPPSSTPNPPNPHHLTSSQFQLTQTMLSHPPLPISTPPPLKDPDPKLLKPPRTQSHRKSQIRDSNHIQPPAVHRRHNKRRPCSANPASESPQITSASNQSKHQLITKTTMNPSPPIRPVEPKPCFHLNSPYPQSPKPARK</sequence>